<accession>A0AAU9U9F1</accession>
<evidence type="ECO:0000313" key="2">
    <source>
        <dbReference type="Proteomes" id="UP001153954"/>
    </source>
</evidence>
<dbReference type="EMBL" id="CAKOGL010000013">
    <property type="protein sequence ID" value="CAH2093455.1"/>
    <property type="molecule type" value="Genomic_DNA"/>
</dbReference>
<protein>
    <submittedName>
        <fullName evidence="1">Uncharacterized protein</fullName>
    </submittedName>
</protein>
<reference evidence="1" key="1">
    <citation type="submission" date="2022-03" db="EMBL/GenBank/DDBJ databases">
        <authorList>
            <person name="Tunstrom K."/>
        </authorList>
    </citation>
    <scope>NUCLEOTIDE SEQUENCE</scope>
</reference>
<sequence>MTYADNPNLKRSTSKQNINYNSMRIDNRTRSFNLKQAGDKKLCQTIGGRETENKLLLQISEAEQVSDFERILNSNAILWERARGHVWRSSIAAHTPSASLLSRPRSTYSLRAVSQAYQTLFRQHEESLQELTDRHRQETTDKNKNATTSLLENSWYENLQSLSEFYEDDQALKKEIETITDRIISDEVCVAEAGQTTTRSNFNVNLAGLIGLHVNGEGVSPTSLDDLGPSPEVDRIDDCDIKEWLEPSMSGQPDKYTQNNSDSNIDCLAQNLNTVQIDCDGNVPTITFSNCCDSRSQNDIPTNSEVVIHLAPPSIESVDEARPPMM</sequence>
<gene>
    <name evidence="1" type="ORF">EEDITHA_LOCUS9121</name>
</gene>
<evidence type="ECO:0000313" key="1">
    <source>
        <dbReference type="EMBL" id="CAH2093455.1"/>
    </source>
</evidence>
<dbReference type="AlphaFoldDB" id="A0AAU9U9F1"/>
<dbReference type="Proteomes" id="UP001153954">
    <property type="component" value="Unassembled WGS sequence"/>
</dbReference>
<organism evidence="1 2">
    <name type="scientific">Euphydryas editha</name>
    <name type="common">Edith's checkerspot</name>
    <dbReference type="NCBI Taxonomy" id="104508"/>
    <lineage>
        <taxon>Eukaryota</taxon>
        <taxon>Metazoa</taxon>
        <taxon>Ecdysozoa</taxon>
        <taxon>Arthropoda</taxon>
        <taxon>Hexapoda</taxon>
        <taxon>Insecta</taxon>
        <taxon>Pterygota</taxon>
        <taxon>Neoptera</taxon>
        <taxon>Endopterygota</taxon>
        <taxon>Lepidoptera</taxon>
        <taxon>Glossata</taxon>
        <taxon>Ditrysia</taxon>
        <taxon>Papilionoidea</taxon>
        <taxon>Nymphalidae</taxon>
        <taxon>Nymphalinae</taxon>
        <taxon>Euphydryas</taxon>
    </lineage>
</organism>
<comment type="caution">
    <text evidence="1">The sequence shown here is derived from an EMBL/GenBank/DDBJ whole genome shotgun (WGS) entry which is preliminary data.</text>
</comment>
<proteinExistence type="predicted"/>
<name>A0AAU9U9F1_EUPED</name>
<keyword evidence="2" id="KW-1185">Reference proteome</keyword>